<reference evidence="8 9" key="1">
    <citation type="submission" date="2020-07" db="EMBL/GenBank/DDBJ databases">
        <title>Sequencing the genomes of 1000 actinobacteria strains.</title>
        <authorList>
            <person name="Klenk H.-P."/>
        </authorList>
    </citation>
    <scope>NUCLEOTIDE SEQUENCE [LARGE SCALE GENOMIC DNA]</scope>
    <source>
        <strain evidence="8 9">DSM 24482</strain>
    </source>
</reference>
<accession>A0A7Y9JY45</accession>
<sequence>MAQTSWWRAAVRPRMLGMLVVLVAAAAVCARLGVWQLERAEIRGASAEERRLQEIADAPPEDLAAVLPAGASFTGDMVARKVEATGTYDVAGQLLVTGRAHDGSTDGVLVVAPLHVDGPDGEVVLPVVRGWLDAGAEVPPAPAGEVRVVGWLQAGEEAGTAVVDGRTDAISPAQLAATWGGRLLTGYLVLQSADPAEVAHLEPLDPPTRAGTGLNVQNLAYAAQWWIFGAFAVALWVRLVRDEAAGPVALPGDAPAGGPDPDGAPDPTTGTDRDTGLGSDPAAASGHAVGSGPAAPPV</sequence>
<dbReference type="RefSeq" id="WP_239072747.1">
    <property type="nucleotide sequence ID" value="NZ_BAABFI010000011.1"/>
</dbReference>
<keyword evidence="3" id="KW-0812">Transmembrane</keyword>
<dbReference type="CDD" id="cd06662">
    <property type="entry name" value="SURF1"/>
    <property type="match status" value="1"/>
</dbReference>
<comment type="subcellular location">
    <subcellularLocation>
        <location evidence="6">Cell membrane</location>
        <topology evidence="6">Multi-pass membrane protein</topology>
    </subcellularLocation>
    <subcellularLocation>
        <location evidence="1">Membrane</location>
    </subcellularLocation>
</comment>
<proteinExistence type="inferred from homology"/>
<evidence type="ECO:0000313" key="9">
    <source>
        <dbReference type="Proteomes" id="UP000577956"/>
    </source>
</evidence>
<evidence type="ECO:0000256" key="4">
    <source>
        <dbReference type="ARBA" id="ARBA00022989"/>
    </source>
</evidence>
<protein>
    <recommendedName>
        <fullName evidence="6">SURF1-like protein</fullName>
    </recommendedName>
</protein>
<dbReference type="InterPro" id="IPR002994">
    <property type="entry name" value="Surf1/Shy1"/>
</dbReference>
<dbReference type="GO" id="GO:0005886">
    <property type="term" value="C:plasma membrane"/>
    <property type="evidence" value="ECO:0007669"/>
    <property type="project" value="UniProtKB-SubCell"/>
</dbReference>
<comment type="caution">
    <text evidence="8">The sequence shown here is derived from an EMBL/GenBank/DDBJ whole genome shotgun (WGS) entry which is preliminary data.</text>
</comment>
<feature type="compositionally biased region" description="Low complexity" evidence="7">
    <location>
        <begin position="249"/>
        <end position="270"/>
    </location>
</feature>
<dbReference type="InterPro" id="IPR045214">
    <property type="entry name" value="Surf1/Surf4"/>
</dbReference>
<gene>
    <name evidence="8" type="ORF">BKA21_000978</name>
</gene>
<dbReference type="Pfam" id="PF02104">
    <property type="entry name" value="SURF1"/>
    <property type="match status" value="1"/>
</dbReference>
<dbReference type="EMBL" id="JACCBK010000001">
    <property type="protein sequence ID" value="NYD85429.1"/>
    <property type="molecule type" value="Genomic_DNA"/>
</dbReference>
<dbReference type="AlphaFoldDB" id="A0A7Y9JY45"/>
<keyword evidence="5" id="KW-0472">Membrane</keyword>
<evidence type="ECO:0000256" key="2">
    <source>
        <dbReference type="ARBA" id="ARBA00007165"/>
    </source>
</evidence>
<dbReference type="Proteomes" id="UP000577956">
    <property type="component" value="Unassembled WGS sequence"/>
</dbReference>
<organism evidence="8 9">
    <name type="scientific">Cellulomonas oligotrophica</name>
    <dbReference type="NCBI Taxonomy" id="931536"/>
    <lineage>
        <taxon>Bacteria</taxon>
        <taxon>Bacillati</taxon>
        <taxon>Actinomycetota</taxon>
        <taxon>Actinomycetes</taxon>
        <taxon>Micrococcales</taxon>
        <taxon>Cellulomonadaceae</taxon>
        <taxon>Cellulomonas</taxon>
    </lineage>
</organism>
<keyword evidence="6" id="KW-1003">Cell membrane</keyword>
<evidence type="ECO:0000256" key="7">
    <source>
        <dbReference type="SAM" id="MobiDB-lite"/>
    </source>
</evidence>
<dbReference type="PANTHER" id="PTHR23427">
    <property type="entry name" value="SURFEIT LOCUS PROTEIN"/>
    <property type="match status" value="1"/>
</dbReference>
<dbReference type="PANTHER" id="PTHR23427:SF2">
    <property type="entry name" value="SURFEIT LOCUS PROTEIN 1"/>
    <property type="match status" value="1"/>
</dbReference>
<evidence type="ECO:0000313" key="8">
    <source>
        <dbReference type="EMBL" id="NYD85429.1"/>
    </source>
</evidence>
<evidence type="ECO:0000256" key="3">
    <source>
        <dbReference type="ARBA" id="ARBA00022692"/>
    </source>
</evidence>
<name>A0A7Y9JY45_9CELL</name>
<dbReference type="PROSITE" id="PS50895">
    <property type="entry name" value="SURF1"/>
    <property type="match status" value="1"/>
</dbReference>
<feature type="region of interest" description="Disordered" evidence="7">
    <location>
        <begin position="249"/>
        <end position="298"/>
    </location>
</feature>
<evidence type="ECO:0000256" key="6">
    <source>
        <dbReference type="RuleBase" id="RU363076"/>
    </source>
</evidence>
<evidence type="ECO:0000256" key="1">
    <source>
        <dbReference type="ARBA" id="ARBA00004370"/>
    </source>
</evidence>
<keyword evidence="4" id="KW-1133">Transmembrane helix</keyword>
<comment type="similarity">
    <text evidence="2 6">Belongs to the SURF1 family.</text>
</comment>
<evidence type="ECO:0000256" key="5">
    <source>
        <dbReference type="ARBA" id="ARBA00023136"/>
    </source>
</evidence>